<evidence type="ECO:0008006" key="4">
    <source>
        <dbReference type="Google" id="ProtNLM"/>
    </source>
</evidence>
<dbReference type="RefSeq" id="WP_264506523.1">
    <property type="nucleotide sequence ID" value="NZ_JAPDFL010000001.1"/>
</dbReference>
<name>A0ABT3H1D9_9RHOB</name>
<keyword evidence="1" id="KW-0812">Transmembrane</keyword>
<sequence>MVILAGILLGAVWGGFYARRKGGSGPDMAQYAGVWGIIGGLLFTFLAVGLDRFI</sequence>
<evidence type="ECO:0000313" key="2">
    <source>
        <dbReference type="EMBL" id="MCW1933641.1"/>
    </source>
</evidence>
<dbReference type="EMBL" id="JAPDFL010000001">
    <property type="protein sequence ID" value="MCW1933641.1"/>
    <property type="molecule type" value="Genomic_DNA"/>
</dbReference>
<organism evidence="2 3">
    <name type="scientific">Pararhodobacter zhoushanensis</name>
    <dbReference type="NCBI Taxonomy" id="2479545"/>
    <lineage>
        <taxon>Bacteria</taxon>
        <taxon>Pseudomonadati</taxon>
        <taxon>Pseudomonadota</taxon>
        <taxon>Alphaproteobacteria</taxon>
        <taxon>Rhodobacterales</taxon>
        <taxon>Paracoccaceae</taxon>
        <taxon>Pararhodobacter</taxon>
    </lineage>
</organism>
<evidence type="ECO:0000256" key="1">
    <source>
        <dbReference type="SAM" id="Phobius"/>
    </source>
</evidence>
<evidence type="ECO:0000313" key="3">
    <source>
        <dbReference type="Proteomes" id="UP001208938"/>
    </source>
</evidence>
<reference evidence="2 3" key="1">
    <citation type="submission" date="2022-10" db="EMBL/GenBank/DDBJ databases">
        <title>Pararhodobacter sp. nov., isolated from marine algae.</title>
        <authorList>
            <person name="Choi B.J."/>
            <person name="Kim J.M."/>
            <person name="Lee J.K."/>
            <person name="Choi D.G."/>
            <person name="Jeon C.O."/>
        </authorList>
    </citation>
    <scope>NUCLEOTIDE SEQUENCE [LARGE SCALE GENOMIC DNA]</scope>
    <source>
        <strain evidence="2 3">ZQ420</strain>
    </source>
</reference>
<gene>
    <name evidence="2" type="ORF">OKW52_15595</name>
</gene>
<proteinExistence type="predicted"/>
<keyword evidence="1" id="KW-0472">Membrane</keyword>
<dbReference type="Proteomes" id="UP001208938">
    <property type="component" value="Unassembled WGS sequence"/>
</dbReference>
<feature type="transmembrane region" description="Helical" evidence="1">
    <location>
        <begin position="28"/>
        <end position="50"/>
    </location>
</feature>
<accession>A0ABT3H1D9</accession>
<keyword evidence="1" id="KW-1133">Transmembrane helix</keyword>
<protein>
    <recommendedName>
        <fullName evidence="4">Apolipoprotein acyltransferase</fullName>
    </recommendedName>
</protein>
<comment type="caution">
    <text evidence="2">The sequence shown here is derived from an EMBL/GenBank/DDBJ whole genome shotgun (WGS) entry which is preliminary data.</text>
</comment>
<keyword evidence="3" id="KW-1185">Reference proteome</keyword>